<proteinExistence type="predicted"/>
<comment type="caution">
    <text evidence="2">The sequence shown here is derived from an EMBL/GenBank/DDBJ whole genome shotgun (WGS) entry which is preliminary data.</text>
</comment>
<dbReference type="AlphaFoldDB" id="A0A0F9VC66"/>
<accession>A0A0F9VC66</accession>
<reference evidence="2" key="1">
    <citation type="journal article" date="2015" name="Nature">
        <title>Complex archaea that bridge the gap between prokaryotes and eukaryotes.</title>
        <authorList>
            <person name="Spang A."/>
            <person name="Saw J.H."/>
            <person name="Jorgensen S.L."/>
            <person name="Zaremba-Niedzwiedzka K."/>
            <person name="Martijn J."/>
            <person name="Lind A.E."/>
            <person name="van Eijk R."/>
            <person name="Schleper C."/>
            <person name="Guy L."/>
            <person name="Ettema T.J."/>
        </authorList>
    </citation>
    <scope>NUCLEOTIDE SEQUENCE</scope>
</reference>
<name>A0A0F9VC66_9ZZZZ</name>
<evidence type="ECO:0000256" key="1">
    <source>
        <dbReference type="SAM" id="MobiDB-lite"/>
    </source>
</evidence>
<evidence type="ECO:0000313" key="2">
    <source>
        <dbReference type="EMBL" id="KKN97332.1"/>
    </source>
</evidence>
<organism evidence="2">
    <name type="scientific">marine sediment metagenome</name>
    <dbReference type="NCBI Taxonomy" id="412755"/>
    <lineage>
        <taxon>unclassified sequences</taxon>
        <taxon>metagenomes</taxon>
        <taxon>ecological metagenomes</taxon>
    </lineage>
</organism>
<sequence length="127" mass="13391">MTNLKHPLQAIGRLLAAALFCVAVLSSQLAHASPHTGDRAFAALIVDPSVAEVAEDHVASAANDAASDAKPLPKATGDKHNDHCPPASMPDLLAEYHLDWPSKWGLGWHVVELVGSQVPTGKRPPRA</sequence>
<protein>
    <submittedName>
        <fullName evidence="2">Uncharacterized protein</fullName>
    </submittedName>
</protein>
<gene>
    <name evidence="2" type="ORF">LCGC14_0157500</name>
</gene>
<feature type="compositionally biased region" description="Low complexity" evidence="1">
    <location>
        <begin position="59"/>
        <end position="69"/>
    </location>
</feature>
<feature type="region of interest" description="Disordered" evidence="1">
    <location>
        <begin position="57"/>
        <end position="88"/>
    </location>
</feature>
<dbReference type="EMBL" id="LAZR01000058">
    <property type="protein sequence ID" value="KKN97332.1"/>
    <property type="molecule type" value="Genomic_DNA"/>
</dbReference>